<feature type="domain" description="Dipeptidylpeptidase IV N-terminal" evidence="2">
    <location>
        <begin position="73"/>
        <end position="268"/>
    </location>
</feature>
<evidence type="ECO:0000259" key="1">
    <source>
        <dbReference type="Pfam" id="PF00326"/>
    </source>
</evidence>
<name>A0A6J5YVY0_9ZZZZ</name>
<dbReference type="PANTHER" id="PTHR11731">
    <property type="entry name" value="PROTEASE FAMILY S9B,C DIPEPTIDYL-PEPTIDASE IV-RELATED"/>
    <property type="match status" value="1"/>
</dbReference>
<gene>
    <name evidence="3" type="ORF">UFOPK3770_00359</name>
</gene>
<protein>
    <submittedName>
        <fullName evidence="3">Unannotated protein</fullName>
    </submittedName>
</protein>
<dbReference type="PANTHER" id="PTHR11731:SF193">
    <property type="entry name" value="DIPEPTIDYL PEPTIDASE 9"/>
    <property type="match status" value="1"/>
</dbReference>
<dbReference type="InterPro" id="IPR050278">
    <property type="entry name" value="Serine_Prot_S9B/DPPIV"/>
</dbReference>
<evidence type="ECO:0000259" key="2">
    <source>
        <dbReference type="Pfam" id="PF00930"/>
    </source>
</evidence>
<dbReference type="GO" id="GO:0008236">
    <property type="term" value="F:serine-type peptidase activity"/>
    <property type="evidence" value="ECO:0007669"/>
    <property type="project" value="InterPro"/>
</dbReference>
<feature type="domain" description="Peptidase S9 prolyl oligopeptidase catalytic" evidence="1">
    <location>
        <begin position="469"/>
        <end position="668"/>
    </location>
</feature>
<accession>A0A6J5YVY0</accession>
<dbReference type="GO" id="GO:0008239">
    <property type="term" value="F:dipeptidyl-peptidase activity"/>
    <property type="evidence" value="ECO:0007669"/>
    <property type="project" value="TreeGrafter"/>
</dbReference>
<dbReference type="Gene3D" id="3.40.50.1820">
    <property type="entry name" value="alpha/beta hydrolase"/>
    <property type="match status" value="1"/>
</dbReference>
<dbReference type="SUPFAM" id="SSF53474">
    <property type="entry name" value="alpha/beta-Hydrolases"/>
    <property type="match status" value="1"/>
</dbReference>
<dbReference type="Pfam" id="PF00930">
    <property type="entry name" value="DPPIV_N"/>
    <property type="match status" value="1"/>
</dbReference>
<proteinExistence type="predicted"/>
<dbReference type="InterPro" id="IPR029058">
    <property type="entry name" value="AB_hydrolase_fold"/>
</dbReference>
<dbReference type="GO" id="GO:0006508">
    <property type="term" value="P:proteolysis"/>
    <property type="evidence" value="ECO:0007669"/>
    <property type="project" value="InterPro"/>
</dbReference>
<dbReference type="Pfam" id="PF00326">
    <property type="entry name" value="Peptidase_S9"/>
    <property type="match status" value="1"/>
</dbReference>
<reference evidence="3" key="1">
    <citation type="submission" date="2020-05" db="EMBL/GenBank/DDBJ databases">
        <authorList>
            <person name="Chiriac C."/>
            <person name="Salcher M."/>
            <person name="Ghai R."/>
            <person name="Kavagutti S V."/>
        </authorList>
    </citation>
    <scope>NUCLEOTIDE SEQUENCE</scope>
</reference>
<dbReference type="EMBL" id="CAESAJ010000021">
    <property type="protein sequence ID" value="CAB4333148.1"/>
    <property type="molecule type" value="Genomic_DNA"/>
</dbReference>
<sequence>MVFLRSEHGRDAVNSLWVYDIAQNVERKLVDPRSLLSDTDDIPAAERARRERLRETTSGITAYSSSEMGNHIAFALAGQLFFTDVATATTRTFDAPGPIIDPRISPDGTMIAWSTGAMIYCINVLSSDTTVIAGSLESPEEHVTWGLADFIAAEEFDRSHGLWWLADNSGLIVERCDESSVQQWWISDPANPQKEPISQRYPAAGTPNAEVSLFLSDLNGALTEINWPKQDYEYLLNVRCSSDSQPIISVSSRDQKVFVHYTLAGTTLTTLATLHDDAFLEVIPGQPIIHNNNVISVLDDVPTDTRAIAMNGSCFSPQGLQVHSVISVTDTYVDVIASYDSTLREIVRVDYAGTATHLTVGGISSATSEVEVGSDFYRVVVQSRLESHSRTFELWLNGSPIHVFDNLAETPAITPNVYQLETGPQRVKTAVLFPTDHQMGSKALPILMRPYSGPHGAQVLDGALTYVEDQWYADQGFVVVIADGRGTPGRGPLWDKSIHLDFVTAVLADQVTAIRDVASHFPDDVDASRVGIMGWSFGGYLSALAVMQEPDVFHAAVAGAPVTDWTLYDTAYTERYLGNPNSDPQVYQHNSLFQRAAKLSRPLMLIHGLADDNVVSAHTLKLSSELLAHRKDHTVLPLSGVTHMTPQEVVAENLMFLSVEFLKQHLNESRTSI</sequence>
<dbReference type="Gene3D" id="2.140.10.30">
    <property type="entry name" value="Dipeptidylpeptidase IV, N-terminal domain"/>
    <property type="match status" value="1"/>
</dbReference>
<dbReference type="InterPro" id="IPR002469">
    <property type="entry name" value="Peptidase_S9B_N"/>
</dbReference>
<dbReference type="SUPFAM" id="SSF82171">
    <property type="entry name" value="DPP6 N-terminal domain-like"/>
    <property type="match status" value="1"/>
</dbReference>
<dbReference type="AlphaFoldDB" id="A0A6J5YVY0"/>
<dbReference type="InterPro" id="IPR001375">
    <property type="entry name" value="Peptidase_S9_cat"/>
</dbReference>
<organism evidence="3">
    <name type="scientific">freshwater metagenome</name>
    <dbReference type="NCBI Taxonomy" id="449393"/>
    <lineage>
        <taxon>unclassified sequences</taxon>
        <taxon>metagenomes</taxon>
        <taxon>ecological metagenomes</taxon>
    </lineage>
</organism>
<evidence type="ECO:0000313" key="3">
    <source>
        <dbReference type="EMBL" id="CAB4333148.1"/>
    </source>
</evidence>